<sequence>MAQLNRTVAEVNRLLDELARLLDEGGSGFELANSLSDLQSPGMATSSSLSGLIFNTAISQGIGICDYNDTTIPMPEMSSVTKVKSVVYYERSKKIYATGEDGKLHNNWSDSSVTPFAYQKREFLCGFDGNSPIAGKVYLMRHAQTGNLGLYFFNGNAMVQLIDFNVVTEMAKGPKVEHADTLSGIPADVDMVDISISSPQSLSIAGTPKSGHRIEIFVFCEEGTQSVTLPDDPTTWTHINGNTFSLDEMESAKIELTYTGSLYYTTVMKKYADASLIVK</sequence>
<evidence type="ECO:0000313" key="1">
    <source>
        <dbReference type="EMBL" id="DAE18015.1"/>
    </source>
</evidence>
<name>A0A8S5QFI1_9CAUD</name>
<proteinExistence type="predicted"/>
<organism evidence="1">
    <name type="scientific">Siphoviridae sp. ctr8v12</name>
    <dbReference type="NCBI Taxonomy" id="2825685"/>
    <lineage>
        <taxon>Viruses</taxon>
        <taxon>Duplodnaviria</taxon>
        <taxon>Heunggongvirae</taxon>
        <taxon>Uroviricota</taxon>
        <taxon>Caudoviricetes</taxon>
    </lineage>
</organism>
<accession>A0A8S5QFI1</accession>
<reference evidence="1" key="1">
    <citation type="journal article" date="2021" name="Proc. Natl. Acad. Sci. U.S.A.">
        <title>A Catalog of Tens of Thousands of Viruses from Human Metagenomes Reveals Hidden Associations with Chronic Diseases.</title>
        <authorList>
            <person name="Tisza M.J."/>
            <person name="Buck C.B."/>
        </authorList>
    </citation>
    <scope>NUCLEOTIDE SEQUENCE</scope>
    <source>
        <strain evidence="1">Ctr8v12</strain>
    </source>
</reference>
<protein>
    <submittedName>
        <fullName evidence="1">Uncharacterized protein</fullName>
    </submittedName>
</protein>
<dbReference type="EMBL" id="BK015649">
    <property type="protein sequence ID" value="DAE18015.1"/>
    <property type="molecule type" value="Genomic_DNA"/>
</dbReference>